<proteinExistence type="predicted"/>
<evidence type="ECO:0000313" key="2">
    <source>
        <dbReference type="EMBL" id="GAT44042.1"/>
    </source>
</evidence>
<evidence type="ECO:0000256" key="1">
    <source>
        <dbReference type="SAM" id="MobiDB-lite"/>
    </source>
</evidence>
<sequence length="431" mass="46916">QRQDPAASTQNVLFDSVRSGRQLFAEAKRDEVIAAANGGGGAAYQRVLKDKWEKLGAEGQAEWNNRAAAEAVDVAKNQANFADTLKLALKDLCAGRLFGPAEMLLFYGFRDPRSGDVIAGCVEGHGPNNLLSFSHNFDADFGQRWGAWVDRIIARKASRQLSTRLASNAHEALPRSPDPPAFELDEDGLPRFPNVDLDRTPVIALRTLMKTYLDVCWAHRGGANMPDKIDWVALSSSPALFYDATTYPFTTQLGDPETLSNGAVLALAQELWELCGKKAFRFSVKPISPSQRPASSHEQSPAGPGGLASMVPRSPPLSPLTPSPPSRKLAAKHRLERPAKSVPVQSEESELGSFSAKVKKRKRSVPTTTVGTQRATKKPKNTAAIESSAPPRRSSRHQETNKQKKTQRVYTAPAGHRSYKGYGYVSADSSD</sequence>
<gene>
    <name evidence="2" type="ORF">MCHLO_01684</name>
</gene>
<dbReference type="EMBL" id="DF839531">
    <property type="protein sequence ID" value="GAT44042.1"/>
    <property type="molecule type" value="Genomic_DNA"/>
</dbReference>
<feature type="compositionally biased region" description="Polar residues" evidence="1">
    <location>
        <begin position="288"/>
        <end position="299"/>
    </location>
</feature>
<feature type="compositionally biased region" description="Pro residues" evidence="1">
    <location>
        <begin position="313"/>
        <end position="325"/>
    </location>
</feature>
<accession>A0ABQ0KYP4</accession>
<keyword evidence="3" id="KW-1185">Reference proteome</keyword>
<feature type="region of interest" description="Disordered" evidence="1">
    <location>
        <begin position="287"/>
        <end position="431"/>
    </location>
</feature>
<protein>
    <submittedName>
        <fullName evidence="2">Uncharacterized protein</fullName>
    </submittedName>
</protein>
<feature type="compositionally biased region" description="Polar residues" evidence="1">
    <location>
        <begin position="365"/>
        <end position="374"/>
    </location>
</feature>
<feature type="non-terminal residue" evidence="2">
    <location>
        <position position="1"/>
    </location>
</feature>
<organism evidence="2 3">
    <name type="scientific">Mycena chlorophos</name>
    <name type="common">Agaric fungus</name>
    <name type="synonym">Agaricus chlorophos</name>
    <dbReference type="NCBI Taxonomy" id="658473"/>
    <lineage>
        <taxon>Eukaryota</taxon>
        <taxon>Fungi</taxon>
        <taxon>Dikarya</taxon>
        <taxon>Basidiomycota</taxon>
        <taxon>Agaricomycotina</taxon>
        <taxon>Agaricomycetes</taxon>
        <taxon>Agaricomycetidae</taxon>
        <taxon>Agaricales</taxon>
        <taxon>Marasmiineae</taxon>
        <taxon>Mycenaceae</taxon>
        <taxon>Mycena</taxon>
    </lineage>
</organism>
<dbReference type="Proteomes" id="UP000815677">
    <property type="component" value="Unassembled WGS sequence"/>
</dbReference>
<name>A0ABQ0KYP4_MYCCL</name>
<evidence type="ECO:0000313" key="3">
    <source>
        <dbReference type="Proteomes" id="UP000815677"/>
    </source>
</evidence>
<reference evidence="2" key="1">
    <citation type="submission" date="2014-09" db="EMBL/GenBank/DDBJ databases">
        <title>Genome sequence of the luminous mushroom Mycena chlorophos for searching fungal bioluminescence genes.</title>
        <authorList>
            <person name="Tanaka Y."/>
            <person name="Kasuga D."/>
            <person name="Oba Y."/>
            <person name="Hase S."/>
            <person name="Sato K."/>
            <person name="Oba Y."/>
            <person name="Sakakibara Y."/>
        </authorList>
    </citation>
    <scope>NUCLEOTIDE SEQUENCE</scope>
</reference>